<gene>
    <name evidence="1" type="ORF">BXP70_17590</name>
</gene>
<dbReference type="InterPro" id="IPR017136">
    <property type="entry name" value="UCP037205"/>
</dbReference>
<proteinExistence type="predicted"/>
<accession>A0A243WAZ1</accession>
<organism evidence="1 2">
    <name type="scientific">Hymenobacter crusticola</name>
    <dbReference type="NCBI Taxonomy" id="1770526"/>
    <lineage>
        <taxon>Bacteria</taxon>
        <taxon>Pseudomonadati</taxon>
        <taxon>Bacteroidota</taxon>
        <taxon>Cytophagia</taxon>
        <taxon>Cytophagales</taxon>
        <taxon>Hymenobacteraceae</taxon>
        <taxon>Hymenobacter</taxon>
    </lineage>
</organism>
<dbReference type="Pfam" id="PF10013">
    <property type="entry name" value="DUF2256"/>
    <property type="match status" value="1"/>
</dbReference>
<reference evidence="1 2" key="1">
    <citation type="submission" date="2017-01" db="EMBL/GenBank/DDBJ databases">
        <title>A new Hymenobacter.</title>
        <authorList>
            <person name="Liang Y."/>
            <person name="Feng F."/>
        </authorList>
    </citation>
    <scope>NUCLEOTIDE SEQUENCE [LARGE SCALE GENOMIC DNA]</scope>
    <source>
        <strain evidence="1">MIMBbqt21</strain>
    </source>
</reference>
<sequence>MPHAKSDGTPRFTKTTLPTKVCLTCGRPFAYRKKWRNCWDEVKYCGEKCQRNKPRA</sequence>
<name>A0A243WAZ1_9BACT</name>
<dbReference type="EMBL" id="MTSE01000009">
    <property type="protein sequence ID" value="OUJ72715.1"/>
    <property type="molecule type" value="Genomic_DNA"/>
</dbReference>
<dbReference type="RefSeq" id="WP_086595403.1">
    <property type="nucleotide sequence ID" value="NZ_MTSE01000009.1"/>
</dbReference>
<dbReference type="Proteomes" id="UP000194873">
    <property type="component" value="Unassembled WGS sequence"/>
</dbReference>
<dbReference type="PANTHER" id="PTHR37463:SF1">
    <property type="entry name" value="DUF2256 DOMAIN-CONTAINING PROTEIN"/>
    <property type="match status" value="1"/>
</dbReference>
<evidence type="ECO:0008006" key="3">
    <source>
        <dbReference type="Google" id="ProtNLM"/>
    </source>
</evidence>
<keyword evidence="2" id="KW-1185">Reference proteome</keyword>
<protein>
    <recommendedName>
        <fullName evidence="3">DUF2256 domain-containing protein</fullName>
    </recommendedName>
</protein>
<dbReference type="PANTHER" id="PTHR37463">
    <property type="entry name" value="GSL3115 PROTEIN"/>
    <property type="match status" value="1"/>
</dbReference>
<evidence type="ECO:0000313" key="2">
    <source>
        <dbReference type="Proteomes" id="UP000194873"/>
    </source>
</evidence>
<dbReference type="AlphaFoldDB" id="A0A243WAZ1"/>
<comment type="caution">
    <text evidence="1">The sequence shown here is derived from an EMBL/GenBank/DDBJ whole genome shotgun (WGS) entry which is preliminary data.</text>
</comment>
<dbReference type="OrthoDB" id="27194at2"/>
<evidence type="ECO:0000313" key="1">
    <source>
        <dbReference type="EMBL" id="OUJ72715.1"/>
    </source>
</evidence>